<accession>A0A329M3P8</accession>
<dbReference type="SUPFAM" id="SSF52540">
    <property type="entry name" value="P-loop containing nucleoside triphosphate hydrolases"/>
    <property type="match status" value="1"/>
</dbReference>
<dbReference type="PIRSF" id="PIRSF002849">
    <property type="entry name" value="AAA_ATPase_chaperone_MoxR_prd"/>
    <property type="match status" value="1"/>
</dbReference>
<keyword evidence="7" id="KW-1185">Reference proteome</keyword>
<comment type="caution">
    <text evidence="6">The sequence shown here is derived from an EMBL/GenBank/DDBJ whole genome shotgun (WGS) entry which is preliminary data.</text>
</comment>
<name>A0A329M3P8_9BACL</name>
<reference evidence="6 7" key="1">
    <citation type="journal article" date="2009" name="Int. J. Syst. Evol. Microbiol.">
        <title>Paenibacillus contaminans sp. nov., isolated from a contaminated laboratory plate.</title>
        <authorList>
            <person name="Chou J.H."/>
            <person name="Lee J.H."/>
            <person name="Lin M.C."/>
            <person name="Chang P.S."/>
            <person name="Arun A.B."/>
            <person name="Young C.C."/>
            <person name="Chen W.M."/>
        </authorList>
    </citation>
    <scope>NUCLEOTIDE SEQUENCE [LARGE SCALE GENOMIC DNA]</scope>
    <source>
        <strain evidence="6 7">CKOBP-6</strain>
    </source>
</reference>
<proteinExistence type="inferred from homology"/>
<dbReference type="InterPro" id="IPR011703">
    <property type="entry name" value="ATPase_AAA-3"/>
</dbReference>
<evidence type="ECO:0000313" key="6">
    <source>
        <dbReference type="EMBL" id="RAV14232.1"/>
    </source>
</evidence>
<evidence type="ECO:0000259" key="4">
    <source>
        <dbReference type="Pfam" id="PF07726"/>
    </source>
</evidence>
<evidence type="ECO:0000259" key="5">
    <source>
        <dbReference type="Pfam" id="PF17863"/>
    </source>
</evidence>
<dbReference type="Gene3D" id="1.10.8.80">
    <property type="entry name" value="Magnesium chelatase subunit I, C-Terminal domain"/>
    <property type="match status" value="1"/>
</dbReference>
<evidence type="ECO:0000256" key="1">
    <source>
        <dbReference type="ARBA" id="ARBA00022741"/>
    </source>
</evidence>
<organism evidence="6 7">
    <name type="scientific">Paenibacillus contaminans</name>
    <dbReference type="NCBI Taxonomy" id="450362"/>
    <lineage>
        <taxon>Bacteria</taxon>
        <taxon>Bacillati</taxon>
        <taxon>Bacillota</taxon>
        <taxon>Bacilli</taxon>
        <taxon>Bacillales</taxon>
        <taxon>Paenibacillaceae</taxon>
        <taxon>Paenibacillus</taxon>
    </lineage>
</organism>
<dbReference type="RefSeq" id="WP_113035141.1">
    <property type="nucleotide sequence ID" value="NZ_QMFB01000027.1"/>
</dbReference>
<dbReference type="GO" id="GO:0005524">
    <property type="term" value="F:ATP binding"/>
    <property type="evidence" value="ECO:0007669"/>
    <property type="project" value="UniProtKB-KW"/>
</dbReference>
<evidence type="ECO:0000256" key="3">
    <source>
        <dbReference type="ARBA" id="ARBA00061607"/>
    </source>
</evidence>
<dbReference type="OrthoDB" id="9808397at2"/>
<dbReference type="Pfam" id="PF17863">
    <property type="entry name" value="AAA_lid_2"/>
    <property type="match status" value="1"/>
</dbReference>
<gene>
    <name evidence="6" type="ORF">DQG23_32215</name>
</gene>
<dbReference type="EMBL" id="QMFB01000027">
    <property type="protein sequence ID" value="RAV14232.1"/>
    <property type="molecule type" value="Genomic_DNA"/>
</dbReference>
<feature type="domain" description="ATPase AAA-3" evidence="4">
    <location>
        <begin position="47"/>
        <end position="177"/>
    </location>
</feature>
<dbReference type="Proteomes" id="UP000250369">
    <property type="component" value="Unassembled WGS sequence"/>
</dbReference>
<dbReference type="PANTHER" id="PTHR42759:SF5">
    <property type="entry name" value="METHANOL DEHYDROGENASE REGULATOR"/>
    <property type="match status" value="1"/>
</dbReference>
<dbReference type="InterPro" id="IPR027417">
    <property type="entry name" value="P-loop_NTPase"/>
</dbReference>
<dbReference type="PANTHER" id="PTHR42759">
    <property type="entry name" value="MOXR FAMILY PROTEIN"/>
    <property type="match status" value="1"/>
</dbReference>
<feature type="domain" description="ChlI/MoxR AAA lid" evidence="5">
    <location>
        <begin position="240"/>
        <end position="312"/>
    </location>
</feature>
<dbReference type="FunFam" id="3.40.50.300:FF:000640">
    <property type="entry name" value="MoxR family ATPase"/>
    <property type="match status" value="1"/>
</dbReference>
<evidence type="ECO:0000256" key="2">
    <source>
        <dbReference type="ARBA" id="ARBA00022840"/>
    </source>
</evidence>
<comment type="similarity">
    <text evidence="3">Belongs to the MoxR family.</text>
</comment>
<dbReference type="Pfam" id="PF07726">
    <property type="entry name" value="AAA_3"/>
    <property type="match status" value="1"/>
</dbReference>
<dbReference type="GO" id="GO:0016887">
    <property type="term" value="F:ATP hydrolysis activity"/>
    <property type="evidence" value="ECO:0007669"/>
    <property type="project" value="InterPro"/>
</dbReference>
<dbReference type="AlphaFoldDB" id="A0A329M3P8"/>
<sequence length="327" mass="36155">MPPGTSNIRFELPQDVIERVIANVERIIIGKREPIEQAVIALLCGGHLLLEDVPGVGKTMLVRALARTVDCGFKRIQFTPDLLPSDVTGVAVYNARNGEFEFRPGPLFANIVLADELNRTSPKTQAALLEAMEEKHVTADGTTYRLPEPFMLLATQNPLDYEGTFGLPEAQLDRFLLRIRIGYPEPVQEAAMLGRLQERHPIEHLKPVLLADELLDLQRQVRMTHVDESLRHYIVQLTNATRSHKEVELGVSPRASLALMQAAQAKAVVSGRSFVVPDDIKAMAVAALSHRLVLTGDARMSGRNGEQIMRQIVAQQPVPALRTASYG</sequence>
<evidence type="ECO:0000313" key="7">
    <source>
        <dbReference type="Proteomes" id="UP000250369"/>
    </source>
</evidence>
<keyword evidence="2" id="KW-0067">ATP-binding</keyword>
<dbReference type="InterPro" id="IPR050764">
    <property type="entry name" value="CbbQ/NirQ/NorQ/GpvN"/>
</dbReference>
<keyword evidence="1" id="KW-0547">Nucleotide-binding</keyword>
<protein>
    <submittedName>
        <fullName evidence="6">Magnesium chelatase</fullName>
    </submittedName>
</protein>
<dbReference type="InterPro" id="IPR041628">
    <property type="entry name" value="ChlI/MoxR_AAA_lid"/>
</dbReference>
<dbReference type="Gene3D" id="3.40.50.300">
    <property type="entry name" value="P-loop containing nucleotide triphosphate hydrolases"/>
    <property type="match status" value="1"/>
</dbReference>